<proteinExistence type="predicted"/>
<feature type="transmembrane region" description="Helical" evidence="2">
    <location>
        <begin position="112"/>
        <end position="139"/>
    </location>
</feature>
<name>A0A6C0DYR9_9ZZZZ</name>
<feature type="transmembrane region" description="Helical" evidence="2">
    <location>
        <begin position="169"/>
        <end position="187"/>
    </location>
</feature>
<sequence>MSSIMSLFSTSDRTTIESDSTTQPKSVTMTSASNDMSSLIPFIFRYLVIIVIYLFIFSNKNISMMYIEYIIIGVLNFVTILFFYKDMFSIQNIQKSVFKNGQSDKPGDEMNILTIVFIAVIFLTLLLNVATTAIIFAVLEYGRQTVKNTDNHILTPKNAETLMNIKECLKFYVIFIAFFALFVGYSHTKGRTKILIQNIVGVTFSIFTVVSSVYACILSVSFLDNKKYKRNIYMTKASQVL</sequence>
<dbReference type="EMBL" id="MN739693">
    <property type="protein sequence ID" value="QHT21480.1"/>
    <property type="molecule type" value="Genomic_DNA"/>
</dbReference>
<protein>
    <submittedName>
        <fullName evidence="3">Uncharacterized protein</fullName>
    </submittedName>
</protein>
<evidence type="ECO:0000256" key="2">
    <source>
        <dbReference type="SAM" id="Phobius"/>
    </source>
</evidence>
<reference evidence="3" key="1">
    <citation type="journal article" date="2020" name="Nature">
        <title>Giant virus diversity and host interactions through global metagenomics.</title>
        <authorList>
            <person name="Schulz F."/>
            <person name="Roux S."/>
            <person name="Paez-Espino D."/>
            <person name="Jungbluth S."/>
            <person name="Walsh D.A."/>
            <person name="Denef V.J."/>
            <person name="McMahon K.D."/>
            <person name="Konstantinidis K.T."/>
            <person name="Eloe-Fadrosh E.A."/>
            <person name="Kyrpides N.C."/>
            <person name="Woyke T."/>
        </authorList>
    </citation>
    <scope>NUCLEOTIDE SEQUENCE</scope>
    <source>
        <strain evidence="3">GVMAG-M-3300023174-92</strain>
    </source>
</reference>
<keyword evidence="2" id="KW-0812">Transmembrane</keyword>
<feature type="region of interest" description="Disordered" evidence="1">
    <location>
        <begin position="1"/>
        <end position="29"/>
    </location>
</feature>
<feature type="transmembrane region" description="Helical" evidence="2">
    <location>
        <begin position="39"/>
        <end position="57"/>
    </location>
</feature>
<keyword evidence="2" id="KW-1133">Transmembrane helix</keyword>
<feature type="transmembrane region" description="Helical" evidence="2">
    <location>
        <begin position="66"/>
        <end position="84"/>
    </location>
</feature>
<organism evidence="3">
    <name type="scientific">viral metagenome</name>
    <dbReference type="NCBI Taxonomy" id="1070528"/>
    <lineage>
        <taxon>unclassified sequences</taxon>
        <taxon>metagenomes</taxon>
        <taxon>organismal metagenomes</taxon>
    </lineage>
</organism>
<feature type="transmembrane region" description="Helical" evidence="2">
    <location>
        <begin position="199"/>
        <end position="223"/>
    </location>
</feature>
<evidence type="ECO:0000256" key="1">
    <source>
        <dbReference type="SAM" id="MobiDB-lite"/>
    </source>
</evidence>
<accession>A0A6C0DYR9</accession>
<dbReference type="AlphaFoldDB" id="A0A6C0DYR9"/>
<evidence type="ECO:0000313" key="3">
    <source>
        <dbReference type="EMBL" id="QHT21480.1"/>
    </source>
</evidence>
<keyword evidence="2" id="KW-0472">Membrane</keyword>